<accession>A4E6N0</accession>
<sequence length="42" mass="4698">MTSALPCCEEIYYGTKNVSARRNSKLPKNCRQVMEYAGKLGS</sequence>
<organism evidence="1 2">
    <name type="scientific">Collinsella aerofaciens (strain ATCC 25986 / DSM 3979 / JCM 10188 / KCTC 3647 / NCTC 11838 / VPI 1003)</name>
    <dbReference type="NCBI Taxonomy" id="411903"/>
    <lineage>
        <taxon>Bacteria</taxon>
        <taxon>Bacillati</taxon>
        <taxon>Actinomycetota</taxon>
        <taxon>Coriobacteriia</taxon>
        <taxon>Coriobacteriales</taxon>
        <taxon>Coriobacteriaceae</taxon>
        <taxon>Collinsella</taxon>
    </lineage>
</organism>
<evidence type="ECO:0000313" key="1">
    <source>
        <dbReference type="EMBL" id="EBA40389.1"/>
    </source>
</evidence>
<evidence type="ECO:0000313" key="2">
    <source>
        <dbReference type="Proteomes" id="UP000002979"/>
    </source>
</evidence>
<dbReference type="Proteomes" id="UP000002979">
    <property type="component" value="Unassembled WGS sequence"/>
</dbReference>
<reference evidence="1 2" key="2">
    <citation type="submission" date="2007-04" db="EMBL/GenBank/DDBJ databases">
        <authorList>
            <person name="Fulton L."/>
            <person name="Clifton S."/>
            <person name="Fulton B."/>
            <person name="Xu J."/>
            <person name="Minx P."/>
            <person name="Mardis E.R."/>
            <person name="Wilson R.K."/>
        </authorList>
    </citation>
    <scope>NUCLEOTIDE SEQUENCE [LARGE SCALE GENOMIC DNA]</scope>
    <source>
        <strain evidence="2">ATCC 25986 / DSM 3979 / JCM 10188 / KCTC 3647 / NCTC 11838 / VPI 1003</strain>
    </source>
</reference>
<dbReference type="AlphaFoldDB" id="A4E6N0"/>
<dbReference type="EMBL" id="AAVN02000001">
    <property type="protein sequence ID" value="EBA40389.1"/>
    <property type="molecule type" value="Genomic_DNA"/>
</dbReference>
<protein>
    <submittedName>
        <fullName evidence="1">Uncharacterized protein</fullName>
    </submittedName>
</protein>
<comment type="caution">
    <text evidence="1">The sequence shown here is derived from an EMBL/GenBank/DDBJ whole genome shotgun (WGS) entry which is preliminary data.</text>
</comment>
<reference evidence="1 2" key="1">
    <citation type="submission" date="2007-01" db="EMBL/GenBank/DDBJ databases">
        <title>Draft genome sequence of Collinsella aerofaciens (ATCC 25986).</title>
        <authorList>
            <person name="Sudarsanam P."/>
            <person name="Ley R."/>
            <person name="Guruge J."/>
            <person name="Turnbaugh P.J."/>
            <person name="Mahowald M."/>
            <person name="Liep D."/>
            <person name="Gordon J."/>
        </authorList>
    </citation>
    <scope>NUCLEOTIDE SEQUENCE [LARGE SCALE GENOMIC DNA]</scope>
    <source>
        <strain evidence="2">ATCC 25986 / DSM 3979 / JCM 10188 / KCTC 3647 / NCTC 11838 / VPI 1003</strain>
    </source>
</reference>
<gene>
    <name evidence="1" type="ORF">COLAER_00055</name>
</gene>
<proteinExistence type="predicted"/>
<name>A4E6N0_COLAA</name>